<organism evidence="1 2">
    <name type="scientific">Allomyces macrogynus (strain ATCC 38327)</name>
    <name type="common">Allomyces javanicus var. macrogynus</name>
    <dbReference type="NCBI Taxonomy" id="578462"/>
    <lineage>
        <taxon>Eukaryota</taxon>
        <taxon>Fungi</taxon>
        <taxon>Fungi incertae sedis</taxon>
        <taxon>Blastocladiomycota</taxon>
        <taxon>Blastocladiomycetes</taxon>
        <taxon>Blastocladiales</taxon>
        <taxon>Blastocladiaceae</taxon>
        <taxon>Allomyces</taxon>
    </lineage>
</organism>
<dbReference type="EMBL" id="GG745336">
    <property type="protein sequence ID" value="KNE60612.1"/>
    <property type="molecule type" value="Genomic_DNA"/>
</dbReference>
<reference evidence="1 2" key="1">
    <citation type="submission" date="2009-11" db="EMBL/GenBank/DDBJ databases">
        <title>Annotation of Allomyces macrogynus ATCC 38327.</title>
        <authorList>
            <consortium name="The Broad Institute Genome Sequencing Platform"/>
            <person name="Russ C."/>
            <person name="Cuomo C."/>
            <person name="Burger G."/>
            <person name="Gray M.W."/>
            <person name="Holland P.W.H."/>
            <person name="King N."/>
            <person name="Lang F.B.F."/>
            <person name="Roger A.J."/>
            <person name="Ruiz-Trillo I."/>
            <person name="Young S.K."/>
            <person name="Zeng Q."/>
            <person name="Gargeya S."/>
            <person name="Fitzgerald M."/>
            <person name="Haas B."/>
            <person name="Abouelleil A."/>
            <person name="Alvarado L."/>
            <person name="Arachchi H.M."/>
            <person name="Berlin A."/>
            <person name="Chapman S.B."/>
            <person name="Gearin G."/>
            <person name="Goldberg J."/>
            <person name="Griggs A."/>
            <person name="Gujja S."/>
            <person name="Hansen M."/>
            <person name="Heiman D."/>
            <person name="Howarth C."/>
            <person name="Larimer J."/>
            <person name="Lui A."/>
            <person name="MacDonald P.J.P."/>
            <person name="McCowen C."/>
            <person name="Montmayeur A."/>
            <person name="Murphy C."/>
            <person name="Neiman D."/>
            <person name="Pearson M."/>
            <person name="Priest M."/>
            <person name="Roberts A."/>
            <person name="Saif S."/>
            <person name="Shea T."/>
            <person name="Sisk P."/>
            <person name="Stolte C."/>
            <person name="Sykes S."/>
            <person name="Wortman J."/>
            <person name="Nusbaum C."/>
            <person name="Birren B."/>
        </authorList>
    </citation>
    <scope>NUCLEOTIDE SEQUENCE [LARGE SCALE GENOMIC DNA]</scope>
    <source>
        <strain evidence="1 2">ATCC 38327</strain>
    </source>
</reference>
<sequence length="152" mass="17181">MTESRPTLRSDHLLDSLRKRATRALGCIESRESCSRVRPRLAAVAHRHVRVRLLVVLARRWDQSERDRIVGRPRCFLARKTINVFCFAPCALPVCFGEHDARLATESDQARARLAAAANDLIAVLLLWLALINHHQRPLPLDFPALPSLPTP</sequence>
<gene>
    <name evidence="1" type="ORF">AMAG_18566</name>
</gene>
<evidence type="ECO:0000313" key="1">
    <source>
        <dbReference type="EMBL" id="KNE60612.1"/>
    </source>
</evidence>
<proteinExistence type="predicted"/>
<accession>A0A0L0SDV3</accession>
<dbReference type="AlphaFoldDB" id="A0A0L0SDV3"/>
<dbReference type="Proteomes" id="UP000054350">
    <property type="component" value="Unassembled WGS sequence"/>
</dbReference>
<protein>
    <submittedName>
        <fullName evidence="1">Uncharacterized protein</fullName>
    </submittedName>
</protein>
<name>A0A0L0SDV3_ALLM3</name>
<keyword evidence="2" id="KW-1185">Reference proteome</keyword>
<dbReference type="VEuPathDB" id="FungiDB:AMAG_18566"/>
<evidence type="ECO:0000313" key="2">
    <source>
        <dbReference type="Proteomes" id="UP000054350"/>
    </source>
</evidence>
<reference evidence="2" key="2">
    <citation type="submission" date="2009-11" db="EMBL/GenBank/DDBJ databases">
        <title>The Genome Sequence of Allomyces macrogynus strain ATCC 38327.</title>
        <authorList>
            <consortium name="The Broad Institute Genome Sequencing Platform"/>
            <person name="Russ C."/>
            <person name="Cuomo C."/>
            <person name="Shea T."/>
            <person name="Young S.K."/>
            <person name="Zeng Q."/>
            <person name="Koehrsen M."/>
            <person name="Haas B."/>
            <person name="Borodovsky M."/>
            <person name="Guigo R."/>
            <person name="Alvarado L."/>
            <person name="Berlin A."/>
            <person name="Borenstein D."/>
            <person name="Chen Z."/>
            <person name="Engels R."/>
            <person name="Freedman E."/>
            <person name="Gellesch M."/>
            <person name="Goldberg J."/>
            <person name="Griggs A."/>
            <person name="Gujja S."/>
            <person name="Heiman D."/>
            <person name="Hepburn T."/>
            <person name="Howarth C."/>
            <person name="Jen D."/>
            <person name="Larson L."/>
            <person name="Lewis B."/>
            <person name="Mehta T."/>
            <person name="Park D."/>
            <person name="Pearson M."/>
            <person name="Roberts A."/>
            <person name="Saif S."/>
            <person name="Shenoy N."/>
            <person name="Sisk P."/>
            <person name="Stolte C."/>
            <person name="Sykes S."/>
            <person name="Walk T."/>
            <person name="White J."/>
            <person name="Yandava C."/>
            <person name="Burger G."/>
            <person name="Gray M.W."/>
            <person name="Holland P.W.H."/>
            <person name="King N."/>
            <person name="Lang F.B.F."/>
            <person name="Roger A.J."/>
            <person name="Ruiz-Trillo I."/>
            <person name="Lander E."/>
            <person name="Nusbaum C."/>
        </authorList>
    </citation>
    <scope>NUCLEOTIDE SEQUENCE [LARGE SCALE GENOMIC DNA]</scope>
    <source>
        <strain evidence="2">ATCC 38327</strain>
    </source>
</reference>